<dbReference type="GO" id="GO:0034335">
    <property type="term" value="F:DNA negative supercoiling activity"/>
    <property type="evidence" value="ECO:0007669"/>
    <property type="project" value="UniProtKB-ARBA"/>
</dbReference>
<organism evidence="12 13">
    <name type="scientific">Granulicatella balaenopterae</name>
    <dbReference type="NCBI Taxonomy" id="137733"/>
    <lineage>
        <taxon>Bacteria</taxon>
        <taxon>Bacillati</taxon>
        <taxon>Bacillota</taxon>
        <taxon>Bacilli</taxon>
        <taxon>Lactobacillales</taxon>
        <taxon>Carnobacteriaceae</taxon>
        <taxon>Granulicatella</taxon>
    </lineage>
</organism>
<dbReference type="PROSITE" id="PS50880">
    <property type="entry name" value="TOPRIM"/>
    <property type="match status" value="1"/>
</dbReference>
<gene>
    <name evidence="9" type="primary">parE</name>
    <name evidence="12" type="ORF">SAMN05421767_12826</name>
</gene>
<feature type="binding site" evidence="9">
    <location>
        <position position="339"/>
    </location>
    <ligand>
        <name>ATP</name>
        <dbReference type="ChEBI" id="CHEBI:30616"/>
    </ligand>
</feature>
<feature type="domain" description="Toprim" evidence="11">
    <location>
        <begin position="422"/>
        <end position="536"/>
    </location>
</feature>
<dbReference type="SUPFAM" id="SSF55874">
    <property type="entry name" value="ATPase domain of HSP90 chaperone/DNA topoisomerase II/histidine kinase"/>
    <property type="match status" value="1"/>
</dbReference>
<dbReference type="GO" id="GO:0005694">
    <property type="term" value="C:chromosome"/>
    <property type="evidence" value="ECO:0007669"/>
    <property type="project" value="InterPro"/>
</dbReference>
<evidence type="ECO:0000256" key="8">
    <source>
        <dbReference type="ARBA" id="ARBA00063644"/>
    </source>
</evidence>
<dbReference type="InterPro" id="IPR002288">
    <property type="entry name" value="DNA_gyrase_B_C"/>
</dbReference>
<dbReference type="NCBIfam" id="NF004189">
    <property type="entry name" value="PRK05644.1"/>
    <property type="match status" value="1"/>
</dbReference>
<dbReference type="RefSeq" id="WP_089747148.1">
    <property type="nucleotide sequence ID" value="NZ_FOGF01000028.1"/>
</dbReference>
<dbReference type="PANTHER" id="PTHR45866">
    <property type="entry name" value="DNA GYRASE/TOPOISOMERASE SUBUNIT B"/>
    <property type="match status" value="1"/>
</dbReference>
<dbReference type="NCBIfam" id="TIGR01058">
    <property type="entry name" value="parE_Gpos"/>
    <property type="match status" value="1"/>
</dbReference>
<evidence type="ECO:0000256" key="10">
    <source>
        <dbReference type="SAM" id="MobiDB-lite"/>
    </source>
</evidence>
<dbReference type="PROSITE" id="PS00177">
    <property type="entry name" value="TOPOISOMERASE_II"/>
    <property type="match status" value="1"/>
</dbReference>
<dbReference type="InterPro" id="IPR001241">
    <property type="entry name" value="Topo_IIA"/>
</dbReference>
<comment type="catalytic activity">
    <reaction evidence="1 9">
        <text>ATP-dependent breakage, passage and rejoining of double-stranded DNA.</text>
        <dbReference type="EC" id="5.6.2.2"/>
    </reaction>
</comment>
<dbReference type="SUPFAM" id="SSF56719">
    <property type="entry name" value="Type II DNA topoisomerase"/>
    <property type="match status" value="1"/>
</dbReference>
<comment type="similarity">
    <text evidence="3">Belongs to the type II topoisomerase GyrB family.</text>
</comment>
<evidence type="ECO:0000256" key="5">
    <source>
        <dbReference type="ARBA" id="ARBA00022842"/>
    </source>
</evidence>
<dbReference type="InterPro" id="IPR013760">
    <property type="entry name" value="Topo_IIA-like_dom_sf"/>
</dbReference>
<feature type="region of interest" description="Disordered" evidence="10">
    <location>
        <begin position="384"/>
        <end position="421"/>
    </location>
</feature>
<keyword evidence="13" id="KW-1185">Reference proteome</keyword>
<feature type="binding site" evidence="9">
    <location>
        <position position="8"/>
    </location>
    <ligand>
        <name>ATP</name>
        <dbReference type="ChEBI" id="CHEBI:30616"/>
    </ligand>
</feature>
<dbReference type="GO" id="GO:0005524">
    <property type="term" value="F:ATP binding"/>
    <property type="evidence" value="ECO:0007669"/>
    <property type="project" value="UniProtKB-UniRule"/>
</dbReference>
<dbReference type="Pfam" id="PF00986">
    <property type="entry name" value="DNA_gyraseB_C"/>
    <property type="match status" value="1"/>
</dbReference>
<dbReference type="InterPro" id="IPR020568">
    <property type="entry name" value="Ribosomal_Su5_D2-typ_SF"/>
</dbReference>
<dbReference type="InterPro" id="IPR036890">
    <property type="entry name" value="HATPase_C_sf"/>
</dbReference>
<dbReference type="PANTHER" id="PTHR45866:SF12">
    <property type="entry name" value="DNA TOPOISOMERASE 4 SUBUNIT B"/>
    <property type="match status" value="1"/>
</dbReference>
<evidence type="ECO:0000256" key="2">
    <source>
        <dbReference type="ARBA" id="ARBA00001946"/>
    </source>
</evidence>
<comment type="subunit">
    <text evidence="8 9">Heterotetramer composed of ParC and ParE.</text>
</comment>
<dbReference type="GO" id="GO:0006265">
    <property type="term" value="P:DNA topological change"/>
    <property type="evidence" value="ECO:0007669"/>
    <property type="project" value="UniProtKB-UniRule"/>
</dbReference>
<dbReference type="GO" id="GO:0003677">
    <property type="term" value="F:DNA binding"/>
    <property type="evidence" value="ECO:0007669"/>
    <property type="project" value="UniProtKB-UniRule"/>
</dbReference>
<evidence type="ECO:0000313" key="13">
    <source>
        <dbReference type="Proteomes" id="UP000198556"/>
    </source>
</evidence>
<dbReference type="InterPro" id="IPR013506">
    <property type="entry name" value="Topo_IIA_bsu_dom2"/>
</dbReference>
<keyword evidence="9" id="KW-0067">ATP-binding</keyword>
<proteinExistence type="inferred from homology"/>
<name>A0A1H9MN77_9LACT</name>
<dbReference type="GO" id="GO:0046872">
    <property type="term" value="F:metal ion binding"/>
    <property type="evidence" value="ECO:0007669"/>
    <property type="project" value="UniProtKB-KW"/>
</dbReference>
<evidence type="ECO:0000256" key="9">
    <source>
        <dbReference type="HAMAP-Rule" id="MF_00939"/>
    </source>
</evidence>
<dbReference type="FunFam" id="3.30.230.10:FF:000005">
    <property type="entry name" value="DNA gyrase subunit B"/>
    <property type="match status" value="1"/>
</dbReference>
<dbReference type="InterPro" id="IPR003594">
    <property type="entry name" value="HATPase_dom"/>
</dbReference>
<dbReference type="InterPro" id="IPR000565">
    <property type="entry name" value="Topo_IIA_B"/>
</dbReference>
<evidence type="ECO:0000256" key="3">
    <source>
        <dbReference type="ARBA" id="ARBA00010708"/>
    </source>
</evidence>
<dbReference type="InterPro" id="IPR018522">
    <property type="entry name" value="TopoIIA_CS"/>
</dbReference>
<protein>
    <recommendedName>
        <fullName evidence="9">DNA topoisomerase 4 subunit B</fullName>
        <ecNumber evidence="9">5.6.2.2</ecNumber>
    </recommendedName>
    <alternativeName>
        <fullName evidence="9">Topoisomerase IV subunit B</fullName>
    </alternativeName>
</protein>
<dbReference type="Gene3D" id="3.30.230.10">
    <property type="match status" value="1"/>
</dbReference>
<dbReference type="CDD" id="cd16928">
    <property type="entry name" value="HATPase_GyrB-like"/>
    <property type="match status" value="1"/>
</dbReference>
<evidence type="ECO:0000256" key="6">
    <source>
        <dbReference type="ARBA" id="ARBA00023125"/>
    </source>
</evidence>
<keyword evidence="5" id="KW-0460">Magnesium</keyword>
<dbReference type="InterPro" id="IPR014721">
    <property type="entry name" value="Ribsml_uS5_D2-typ_fold_subgr"/>
</dbReference>
<dbReference type="InterPro" id="IPR005740">
    <property type="entry name" value="ParE_type2"/>
</dbReference>
<evidence type="ECO:0000256" key="1">
    <source>
        <dbReference type="ARBA" id="ARBA00000185"/>
    </source>
</evidence>
<dbReference type="Pfam" id="PF01751">
    <property type="entry name" value="Toprim"/>
    <property type="match status" value="1"/>
</dbReference>
<keyword evidence="9" id="KW-0547">Nucleotide-binding</keyword>
<dbReference type="Gene3D" id="3.40.50.670">
    <property type="match status" value="1"/>
</dbReference>
<feature type="binding site" evidence="9">
    <location>
        <position position="48"/>
    </location>
    <ligand>
        <name>ATP</name>
        <dbReference type="ChEBI" id="CHEBI:30616"/>
    </ligand>
</feature>
<keyword evidence="4" id="KW-0479">Metal-binding</keyword>
<dbReference type="GO" id="GO:0007059">
    <property type="term" value="P:chromosome segregation"/>
    <property type="evidence" value="ECO:0007669"/>
    <property type="project" value="UniProtKB-UniRule"/>
</dbReference>
<keyword evidence="7 9" id="KW-0413">Isomerase</keyword>
<dbReference type="AlphaFoldDB" id="A0A1H9MN77"/>
<dbReference type="OrthoDB" id="9802808at2"/>
<comment type="function">
    <text evidence="9">Topoisomerase IV is essential for chromosome segregation. It relaxes supercoiled DNA. Performs the decatenation events required during the replication of a circular DNA molecule.</text>
</comment>
<comment type="similarity">
    <text evidence="9">Belongs to the type II topoisomerase family. ParE type 2 subfamily.</text>
</comment>
<dbReference type="SMART" id="SM00433">
    <property type="entry name" value="TOP2c"/>
    <property type="match status" value="1"/>
</dbReference>
<dbReference type="Gene3D" id="3.30.565.10">
    <property type="entry name" value="Histidine kinase-like ATPase, C-terminal domain"/>
    <property type="match status" value="1"/>
</dbReference>
<feature type="compositionally biased region" description="Basic and acidic residues" evidence="10">
    <location>
        <begin position="384"/>
        <end position="396"/>
    </location>
</feature>
<dbReference type="InterPro" id="IPR006171">
    <property type="entry name" value="TOPRIM_dom"/>
</dbReference>
<feature type="site" description="Interaction with DNA" evidence="9">
    <location>
        <position position="508"/>
    </location>
</feature>
<dbReference type="EMBL" id="FOGF01000028">
    <property type="protein sequence ID" value="SER25156.1"/>
    <property type="molecule type" value="Genomic_DNA"/>
</dbReference>
<keyword evidence="9" id="KW-0799">Topoisomerase</keyword>
<feature type="site" description="Interaction with DNA" evidence="9">
    <location>
        <position position="624"/>
    </location>
</feature>
<evidence type="ECO:0000313" key="12">
    <source>
        <dbReference type="EMBL" id="SER25156.1"/>
    </source>
</evidence>
<dbReference type="EC" id="5.6.2.2" evidence="9"/>
<dbReference type="FunFam" id="3.40.50.670:FF:000002">
    <property type="entry name" value="DNA gyrase subunit B"/>
    <property type="match status" value="1"/>
</dbReference>
<dbReference type="FunFam" id="3.30.565.10:FF:000002">
    <property type="entry name" value="DNA gyrase subunit B"/>
    <property type="match status" value="1"/>
</dbReference>
<dbReference type="SMART" id="SM00387">
    <property type="entry name" value="HATPase_c"/>
    <property type="match status" value="1"/>
</dbReference>
<dbReference type="STRING" id="137733.SAMN05421767_12826"/>
<dbReference type="HAMAP" id="MF_00939">
    <property type="entry name" value="ParE_type2"/>
    <property type="match status" value="1"/>
</dbReference>
<dbReference type="PRINTS" id="PR00418">
    <property type="entry name" value="TPI2FAMILY"/>
</dbReference>
<dbReference type="Pfam" id="PF02518">
    <property type="entry name" value="HATPase_c"/>
    <property type="match status" value="1"/>
</dbReference>
<feature type="binding site" evidence="9">
    <location>
        <position position="75"/>
    </location>
    <ligand>
        <name>ATP</name>
        <dbReference type="ChEBI" id="CHEBI:30616"/>
    </ligand>
</feature>
<evidence type="ECO:0000256" key="7">
    <source>
        <dbReference type="ARBA" id="ARBA00023235"/>
    </source>
</evidence>
<sequence length="674" mass="75219">MPTEMNQYNDDAIQILEGLEAVRKRPGMYIGSTDYRGLHHLAYEIVDNAVDEVLAGEADEIDVIIHKDLSLTVRDNGRGMPIGKHKSGKPTIEIIFTVLHAGGKFGQGGYKTSGGLHGVGASVVNALSDWLDVSVLRDGQVYEYHFEKGIVVGDLKTHKTKRKGSGTSVTFMPSSSIFSTNNWSYETLSERLRESAFLLKGLTITLTDERTDETDTFCYEEGLKNFIEYLNEEKDTLSPIVAFDNILDDVETEFAFQYNDGYSETILSFVNNVRTKGGGTHEVGMKTAMTKAFNEYARKVGLLKDKDKNLEGSDVREGLTAIISLKVPEAILQFEGQTKDKLGTPSARGIVENIVTEQLGYFLVENGEVAQDLLRKAIKAREVREASRKAREDARTGKKNKKKDTLLSGKLTPAQGRNPKKNELYLVEGDSAGGSAKQGRDRKFQAILPLRGKVINTEKASMTDILKNEEINTIIHTIGAGVGPDFDIKDCNYDKIIIMTDADTDGAHIQVLLLTFFYRYMKPLVEAGKIYLALPPLFKISKGRGKKQVVEYAWTEKELDAKIAKVGRGYLLQRYKGLGEMNADQLWETTMDPTSRTLIRVVIDDAAQAERRVSTLMGNKVEPRRKWIEKHVEFRLGDEKSILDTTETGMDSTSVLVQQKEAEELEQLSLLEDE</sequence>
<evidence type="ECO:0000256" key="4">
    <source>
        <dbReference type="ARBA" id="ARBA00022723"/>
    </source>
</evidence>
<evidence type="ECO:0000259" key="11">
    <source>
        <dbReference type="PROSITE" id="PS50880"/>
    </source>
</evidence>
<feature type="site" description="Interaction with DNA" evidence="9">
    <location>
        <position position="456"/>
    </location>
</feature>
<dbReference type="InterPro" id="IPR013759">
    <property type="entry name" value="Topo_IIA_B_C"/>
</dbReference>
<dbReference type="SUPFAM" id="SSF54211">
    <property type="entry name" value="Ribosomal protein S5 domain 2-like"/>
    <property type="match status" value="1"/>
</dbReference>
<reference evidence="12 13" key="1">
    <citation type="submission" date="2016-10" db="EMBL/GenBank/DDBJ databases">
        <authorList>
            <person name="de Groot N.N."/>
        </authorList>
    </citation>
    <scope>NUCLEOTIDE SEQUENCE [LARGE SCALE GENOMIC DNA]</scope>
    <source>
        <strain evidence="12 13">DSM 15827</strain>
    </source>
</reference>
<dbReference type="CDD" id="cd00822">
    <property type="entry name" value="TopoII_Trans_DNA_gyrase"/>
    <property type="match status" value="1"/>
</dbReference>
<feature type="binding site" evidence="9">
    <location>
        <begin position="115"/>
        <end position="121"/>
    </location>
    <ligand>
        <name>ATP</name>
        <dbReference type="ChEBI" id="CHEBI:30616"/>
    </ligand>
</feature>
<dbReference type="Pfam" id="PF00204">
    <property type="entry name" value="DNA_gyraseB"/>
    <property type="match status" value="1"/>
</dbReference>
<keyword evidence="6 9" id="KW-0238">DNA-binding</keyword>
<comment type="cofactor">
    <cofactor evidence="2">
        <name>Mg(2+)</name>
        <dbReference type="ChEBI" id="CHEBI:18420"/>
    </cofactor>
</comment>
<dbReference type="Proteomes" id="UP000198556">
    <property type="component" value="Unassembled WGS sequence"/>
</dbReference>
<accession>A0A1H9MN77</accession>
<dbReference type="PRINTS" id="PR01159">
    <property type="entry name" value="DNAGYRASEB"/>
</dbReference>